<sequence length="182" mass="21033">MSEFEELVDAHYEPLYRFALSMAKNRETAADLVQQTFCIWAQKGHQLKDRSKAKTWLFTTLHREFLSHARKSKRYSDEELTEAVAGRLEATEDEADRHMDAQRALDLLGELDETFRAPITLFYLQQHSYKEIASILDIPIGTVMSRISRAKETLRKRMTAEPASAPRNILQIQPDTLKNQHG</sequence>
<evidence type="ECO:0000313" key="8">
    <source>
        <dbReference type="Proteomes" id="UP001374893"/>
    </source>
</evidence>
<keyword evidence="4" id="KW-0804">Transcription</keyword>
<evidence type="ECO:0000256" key="1">
    <source>
        <dbReference type="ARBA" id="ARBA00010641"/>
    </source>
</evidence>
<gene>
    <name evidence="7" type="ORF">HAHE_04220</name>
</gene>
<keyword evidence="8" id="KW-1185">Reference proteome</keyword>
<evidence type="ECO:0000259" key="6">
    <source>
        <dbReference type="Pfam" id="PF08281"/>
    </source>
</evidence>
<dbReference type="InterPro" id="IPR013249">
    <property type="entry name" value="RNA_pol_sigma70_r4_t2"/>
</dbReference>
<dbReference type="Proteomes" id="UP001374893">
    <property type="component" value="Chromosome"/>
</dbReference>
<dbReference type="Gene3D" id="1.10.10.10">
    <property type="entry name" value="Winged helix-like DNA-binding domain superfamily/Winged helix DNA-binding domain"/>
    <property type="match status" value="1"/>
</dbReference>
<dbReference type="PANTHER" id="PTHR43133:SF60">
    <property type="entry name" value="RNA POLYMERASE SIGMA FACTOR SIGV"/>
    <property type="match status" value="1"/>
</dbReference>
<dbReference type="InterPro" id="IPR013324">
    <property type="entry name" value="RNA_pol_sigma_r3/r4-like"/>
</dbReference>
<dbReference type="InterPro" id="IPR039425">
    <property type="entry name" value="RNA_pol_sigma-70-like"/>
</dbReference>
<evidence type="ECO:0000256" key="4">
    <source>
        <dbReference type="ARBA" id="ARBA00023163"/>
    </source>
</evidence>
<feature type="domain" description="RNA polymerase sigma-70 region 2" evidence="5">
    <location>
        <begin position="7"/>
        <end position="74"/>
    </location>
</feature>
<comment type="similarity">
    <text evidence="1">Belongs to the sigma-70 factor family. ECF subfamily.</text>
</comment>
<evidence type="ECO:0000256" key="3">
    <source>
        <dbReference type="ARBA" id="ARBA00023082"/>
    </source>
</evidence>
<accession>A0ABN6H152</accession>
<dbReference type="InterPro" id="IPR013325">
    <property type="entry name" value="RNA_pol_sigma_r2"/>
</dbReference>
<keyword evidence="2" id="KW-0805">Transcription regulation</keyword>
<feature type="domain" description="RNA polymerase sigma factor 70 region 4 type 2" evidence="6">
    <location>
        <begin position="103"/>
        <end position="154"/>
    </location>
</feature>
<evidence type="ECO:0000259" key="5">
    <source>
        <dbReference type="Pfam" id="PF04542"/>
    </source>
</evidence>
<dbReference type="InterPro" id="IPR014284">
    <property type="entry name" value="RNA_pol_sigma-70_dom"/>
</dbReference>
<dbReference type="SUPFAM" id="SSF88946">
    <property type="entry name" value="Sigma2 domain of RNA polymerase sigma factors"/>
    <property type="match status" value="1"/>
</dbReference>
<dbReference type="PANTHER" id="PTHR43133">
    <property type="entry name" value="RNA POLYMERASE ECF-TYPE SIGMA FACTO"/>
    <property type="match status" value="1"/>
</dbReference>
<organism evidence="7 8">
    <name type="scientific">Haloferula helveola</name>
    <dbReference type="NCBI Taxonomy" id="490095"/>
    <lineage>
        <taxon>Bacteria</taxon>
        <taxon>Pseudomonadati</taxon>
        <taxon>Verrucomicrobiota</taxon>
        <taxon>Verrucomicrobiia</taxon>
        <taxon>Verrucomicrobiales</taxon>
        <taxon>Verrucomicrobiaceae</taxon>
        <taxon>Haloferula</taxon>
    </lineage>
</organism>
<dbReference type="NCBIfam" id="TIGR02937">
    <property type="entry name" value="sigma70-ECF"/>
    <property type="match status" value="1"/>
</dbReference>
<proteinExistence type="inferred from homology"/>
<dbReference type="EMBL" id="AP024702">
    <property type="protein sequence ID" value="BCX46514.1"/>
    <property type="molecule type" value="Genomic_DNA"/>
</dbReference>
<dbReference type="InterPro" id="IPR007627">
    <property type="entry name" value="RNA_pol_sigma70_r2"/>
</dbReference>
<protein>
    <submittedName>
        <fullName evidence="7">RNA polymerase sigma factor</fullName>
    </submittedName>
</protein>
<keyword evidence="3" id="KW-0731">Sigma factor</keyword>
<reference evidence="7 8" key="1">
    <citation type="submission" date="2021-06" db="EMBL/GenBank/DDBJ databases">
        <title>Complete genome of Haloferula helveola possessing various polysaccharide degrading enzymes.</title>
        <authorList>
            <person name="Takami H."/>
            <person name="Huang C."/>
            <person name="Hamasaki K."/>
        </authorList>
    </citation>
    <scope>NUCLEOTIDE SEQUENCE [LARGE SCALE GENOMIC DNA]</scope>
    <source>
        <strain evidence="7 8">CN-1</strain>
    </source>
</reference>
<evidence type="ECO:0000313" key="7">
    <source>
        <dbReference type="EMBL" id="BCX46514.1"/>
    </source>
</evidence>
<dbReference type="Gene3D" id="1.10.1740.10">
    <property type="match status" value="1"/>
</dbReference>
<evidence type="ECO:0000256" key="2">
    <source>
        <dbReference type="ARBA" id="ARBA00023015"/>
    </source>
</evidence>
<dbReference type="InterPro" id="IPR036388">
    <property type="entry name" value="WH-like_DNA-bd_sf"/>
</dbReference>
<dbReference type="RefSeq" id="WP_338688177.1">
    <property type="nucleotide sequence ID" value="NZ_AP024702.1"/>
</dbReference>
<dbReference type="Pfam" id="PF08281">
    <property type="entry name" value="Sigma70_r4_2"/>
    <property type="match status" value="1"/>
</dbReference>
<dbReference type="SUPFAM" id="SSF88659">
    <property type="entry name" value="Sigma3 and sigma4 domains of RNA polymerase sigma factors"/>
    <property type="match status" value="1"/>
</dbReference>
<dbReference type="CDD" id="cd06171">
    <property type="entry name" value="Sigma70_r4"/>
    <property type="match status" value="1"/>
</dbReference>
<dbReference type="Pfam" id="PF04542">
    <property type="entry name" value="Sigma70_r2"/>
    <property type="match status" value="1"/>
</dbReference>
<name>A0ABN6H152_9BACT</name>